<evidence type="ECO:0000256" key="2">
    <source>
        <dbReference type="ARBA" id="ARBA00022722"/>
    </source>
</evidence>
<evidence type="ECO:0000259" key="4">
    <source>
        <dbReference type="SMART" id="SM00990"/>
    </source>
</evidence>
<sequence length="95" mass="10490">MRESFLERKLIDAVKQIGGKAPKWVSPGNTGVPDRIIILPGGRTVYVEMKAPGKPLKPMQVKWASDLRKLGHNVYKIDSLSGIEKFIEECKGGDA</sequence>
<evidence type="ECO:0000256" key="1">
    <source>
        <dbReference type="ARBA" id="ARBA00001946"/>
    </source>
</evidence>
<dbReference type="OrthoDB" id="6706702at2"/>
<dbReference type="InterPro" id="IPR014883">
    <property type="entry name" value="VRR_NUC"/>
</dbReference>
<dbReference type="SMART" id="SM00990">
    <property type="entry name" value="VRR_NUC"/>
    <property type="match status" value="1"/>
</dbReference>
<dbReference type="AlphaFoldDB" id="A0A4R1Q381"/>
<feature type="domain" description="VRR-NUC" evidence="4">
    <location>
        <begin position="1"/>
        <end position="81"/>
    </location>
</feature>
<comment type="cofactor">
    <cofactor evidence="1">
        <name>Mg(2+)</name>
        <dbReference type="ChEBI" id="CHEBI:18420"/>
    </cofactor>
</comment>
<evidence type="ECO:0000313" key="6">
    <source>
        <dbReference type="Proteomes" id="UP000295063"/>
    </source>
</evidence>
<keyword evidence="2" id="KW-0540">Nuclease</keyword>
<keyword evidence="3" id="KW-0378">Hydrolase</keyword>
<evidence type="ECO:0000256" key="3">
    <source>
        <dbReference type="ARBA" id="ARBA00022801"/>
    </source>
</evidence>
<keyword evidence="6" id="KW-1185">Reference proteome</keyword>
<dbReference type="RefSeq" id="WP_132082373.1">
    <property type="nucleotide sequence ID" value="NZ_SLUI01000011.1"/>
</dbReference>
<dbReference type="GO" id="GO:0004518">
    <property type="term" value="F:nuclease activity"/>
    <property type="evidence" value="ECO:0007669"/>
    <property type="project" value="UniProtKB-KW"/>
</dbReference>
<gene>
    <name evidence="5" type="ORF">EV210_11195</name>
</gene>
<protein>
    <submittedName>
        <fullName evidence="5">VRR-NUC domain-containing protein</fullName>
    </submittedName>
</protein>
<dbReference type="EMBL" id="SLUI01000011">
    <property type="protein sequence ID" value="TCL35629.1"/>
    <property type="molecule type" value="Genomic_DNA"/>
</dbReference>
<dbReference type="GO" id="GO:0016788">
    <property type="term" value="F:hydrolase activity, acting on ester bonds"/>
    <property type="evidence" value="ECO:0007669"/>
    <property type="project" value="InterPro"/>
</dbReference>
<dbReference type="InterPro" id="IPR011856">
    <property type="entry name" value="tRNA_endonuc-like_dom_sf"/>
</dbReference>
<name>A0A4R1Q381_9FIRM</name>
<dbReference type="Pfam" id="PF08774">
    <property type="entry name" value="VRR_NUC"/>
    <property type="match status" value="1"/>
</dbReference>
<dbReference type="Proteomes" id="UP000295063">
    <property type="component" value="Unassembled WGS sequence"/>
</dbReference>
<dbReference type="GO" id="GO:0003676">
    <property type="term" value="F:nucleic acid binding"/>
    <property type="evidence" value="ECO:0007669"/>
    <property type="project" value="InterPro"/>
</dbReference>
<proteinExistence type="predicted"/>
<reference evidence="5 6" key="1">
    <citation type="submission" date="2019-03" db="EMBL/GenBank/DDBJ databases">
        <title>Genomic Encyclopedia of Type Strains, Phase IV (KMG-IV): sequencing the most valuable type-strain genomes for metagenomic binning, comparative biology and taxonomic classification.</title>
        <authorList>
            <person name="Goeker M."/>
        </authorList>
    </citation>
    <scope>NUCLEOTIDE SEQUENCE [LARGE SCALE GENOMIC DNA]</scope>
    <source>
        <strain evidence="5 6">DSM 15969</strain>
    </source>
</reference>
<evidence type="ECO:0000313" key="5">
    <source>
        <dbReference type="EMBL" id="TCL35629.1"/>
    </source>
</evidence>
<comment type="caution">
    <text evidence="5">The sequence shown here is derived from an EMBL/GenBank/DDBJ whole genome shotgun (WGS) entry which is preliminary data.</text>
</comment>
<organism evidence="5 6">
    <name type="scientific">Anaerospora hongkongensis</name>
    <dbReference type="NCBI Taxonomy" id="244830"/>
    <lineage>
        <taxon>Bacteria</taxon>
        <taxon>Bacillati</taxon>
        <taxon>Bacillota</taxon>
        <taxon>Negativicutes</taxon>
        <taxon>Selenomonadales</taxon>
        <taxon>Sporomusaceae</taxon>
        <taxon>Anaerospora</taxon>
    </lineage>
</organism>
<accession>A0A4R1Q381</accession>
<dbReference type="Gene3D" id="3.40.1350.10">
    <property type="match status" value="1"/>
</dbReference>